<gene>
    <name evidence="1" type="ORF">LACPI_0778</name>
</gene>
<dbReference type="HOGENOM" id="CLU_2898614_0_0_9"/>
<dbReference type="Proteomes" id="UP000033166">
    <property type="component" value="Chromosome I"/>
</dbReference>
<dbReference type="RefSeq" id="WP_047915173.1">
    <property type="nucleotide sequence ID" value="NZ_LN774769.1"/>
</dbReference>
<organism evidence="1 2">
    <name type="scientific">Pseudolactococcus piscium MKFS47</name>
    <dbReference type="NCBI Taxonomy" id="297352"/>
    <lineage>
        <taxon>Bacteria</taxon>
        <taxon>Bacillati</taxon>
        <taxon>Bacillota</taxon>
        <taxon>Bacilli</taxon>
        <taxon>Lactobacillales</taxon>
        <taxon>Streptococcaceae</taxon>
        <taxon>Pseudolactococcus</taxon>
    </lineage>
</organism>
<dbReference type="EMBL" id="LN774769">
    <property type="protein sequence ID" value="CEN27978.1"/>
    <property type="molecule type" value="Genomic_DNA"/>
</dbReference>
<evidence type="ECO:0000313" key="1">
    <source>
        <dbReference type="EMBL" id="CEN27978.1"/>
    </source>
</evidence>
<protein>
    <submittedName>
        <fullName evidence="1">Uncharacterized protein</fullName>
    </submittedName>
</protein>
<evidence type="ECO:0000313" key="2">
    <source>
        <dbReference type="Proteomes" id="UP000033166"/>
    </source>
</evidence>
<proteinExistence type="predicted"/>
<accession>A0A0D6DVJ6</accession>
<sequence length="63" mass="7182">MFKDLAKQAIENRELLQDATNESKKRTAVAYINRELIESGQYSFDALPNEEIDQAIEEVLHGS</sequence>
<reference evidence="2" key="1">
    <citation type="submission" date="2015-01" db="EMBL/GenBank/DDBJ databases">
        <authorList>
            <person name="Andreevskaya M."/>
        </authorList>
    </citation>
    <scope>NUCLEOTIDE SEQUENCE [LARGE SCALE GENOMIC DNA]</scope>
    <source>
        <strain evidence="2">MKFS47</strain>
    </source>
</reference>
<dbReference type="KEGG" id="lpk:LACPI_0778"/>
<name>A0A0D6DVJ6_9LACT</name>
<dbReference type="AlphaFoldDB" id="A0A0D6DVJ6"/>